<dbReference type="Proteomes" id="UP000317238">
    <property type="component" value="Unassembled WGS sequence"/>
</dbReference>
<evidence type="ECO:0000313" key="2">
    <source>
        <dbReference type="EMBL" id="TWT70786.1"/>
    </source>
</evidence>
<dbReference type="InterPro" id="IPR046596">
    <property type="entry name" value="DUF6655"/>
</dbReference>
<dbReference type="OrthoDB" id="276267at2"/>
<feature type="signal peptide" evidence="1">
    <location>
        <begin position="1"/>
        <end position="25"/>
    </location>
</feature>
<name>A0A5C5Y4Y3_9PLAN</name>
<accession>A0A5C5Y4Y3</accession>
<feature type="chain" id="PRO_5022703444" evidence="1">
    <location>
        <begin position="26"/>
        <end position="209"/>
    </location>
</feature>
<dbReference type="EMBL" id="SJPL01000001">
    <property type="protein sequence ID" value="TWT70786.1"/>
    <property type="molecule type" value="Genomic_DNA"/>
</dbReference>
<organism evidence="2 3">
    <name type="scientific">Crateriforma conspicua</name>
    <dbReference type="NCBI Taxonomy" id="2527996"/>
    <lineage>
        <taxon>Bacteria</taxon>
        <taxon>Pseudomonadati</taxon>
        <taxon>Planctomycetota</taxon>
        <taxon>Planctomycetia</taxon>
        <taxon>Planctomycetales</taxon>
        <taxon>Planctomycetaceae</taxon>
        <taxon>Crateriforma</taxon>
    </lineage>
</organism>
<proteinExistence type="predicted"/>
<sequence length="209" mass="23147" precursor="true">MASPRRRRWLILPLLLSVASCGGCRSIVHSTNTSATGSQQLLLSSSVDSVVCSFDFQPLLGRRCYLDTRSLGAEKDGYVTYRIREKMISQGVRLVDSRDDADVVVEAGLAAFGTDSQYDDIGITDVDALPDVHLCIRGTQYGVAKLSMFAWEKEGGAAIWHSGMMRADGYQEYRKCLGTGPYYSGTIQHSANRIDRARLGWLPWSSIRR</sequence>
<dbReference type="RefSeq" id="WP_145302593.1">
    <property type="nucleotide sequence ID" value="NZ_CP036319.1"/>
</dbReference>
<dbReference type="AlphaFoldDB" id="A0A5C5Y4Y3"/>
<evidence type="ECO:0000256" key="1">
    <source>
        <dbReference type="SAM" id="SignalP"/>
    </source>
</evidence>
<gene>
    <name evidence="2" type="ORF">Pan14r_30940</name>
</gene>
<keyword evidence="1" id="KW-0732">Signal</keyword>
<dbReference type="PROSITE" id="PS51257">
    <property type="entry name" value="PROKAR_LIPOPROTEIN"/>
    <property type="match status" value="1"/>
</dbReference>
<reference evidence="2 3" key="1">
    <citation type="submission" date="2019-02" db="EMBL/GenBank/DDBJ databases">
        <title>Deep-cultivation of Planctomycetes and their phenomic and genomic characterization uncovers novel biology.</title>
        <authorList>
            <person name="Wiegand S."/>
            <person name="Jogler M."/>
            <person name="Boedeker C."/>
            <person name="Pinto D."/>
            <person name="Vollmers J."/>
            <person name="Rivas-Marin E."/>
            <person name="Kohn T."/>
            <person name="Peeters S.H."/>
            <person name="Heuer A."/>
            <person name="Rast P."/>
            <person name="Oberbeckmann S."/>
            <person name="Bunk B."/>
            <person name="Jeske O."/>
            <person name="Meyerdierks A."/>
            <person name="Storesund J.E."/>
            <person name="Kallscheuer N."/>
            <person name="Luecker S."/>
            <person name="Lage O.M."/>
            <person name="Pohl T."/>
            <person name="Merkel B.J."/>
            <person name="Hornburger P."/>
            <person name="Mueller R.-W."/>
            <person name="Bruemmer F."/>
            <person name="Labrenz M."/>
            <person name="Spormann A.M."/>
            <person name="Op Den Camp H."/>
            <person name="Overmann J."/>
            <person name="Amann R."/>
            <person name="Jetten M.S.M."/>
            <person name="Mascher T."/>
            <person name="Medema M.H."/>
            <person name="Devos D.P."/>
            <person name="Kaster A.-K."/>
            <person name="Ovreas L."/>
            <person name="Rohde M."/>
            <person name="Galperin M.Y."/>
            <person name="Jogler C."/>
        </authorList>
    </citation>
    <scope>NUCLEOTIDE SEQUENCE [LARGE SCALE GENOMIC DNA]</scope>
    <source>
        <strain evidence="2 3">Pan14r</strain>
    </source>
</reference>
<comment type="caution">
    <text evidence="2">The sequence shown here is derived from an EMBL/GenBank/DDBJ whole genome shotgun (WGS) entry which is preliminary data.</text>
</comment>
<protein>
    <submittedName>
        <fullName evidence="2">Uncharacterized protein</fullName>
    </submittedName>
</protein>
<dbReference type="Pfam" id="PF20360">
    <property type="entry name" value="DUF6655"/>
    <property type="match status" value="1"/>
</dbReference>
<keyword evidence="3" id="KW-1185">Reference proteome</keyword>
<evidence type="ECO:0000313" key="3">
    <source>
        <dbReference type="Proteomes" id="UP000317238"/>
    </source>
</evidence>